<dbReference type="HOGENOM" id="CLU_574120_0_0_1"/>
<dbReference type="InterPro" id="IPR011043">
    <property type="entry name" value="Gal_Oxase/kelch_b-propeller"/>
</dbReference>
<evidence type="ECO:0000259" key="1">
    <source>
        <dbReference type="PROSITE" id="PS50181"/>
    </source>
</evidence>
<dbReference type="Pfam" id="PF03478">
    <property type="entry name" value="Beta-prop_KIB1-4"/>
    <property type="match status" value="1"/>
</dbReference>
<dbReference type="Gramene" id="LPERR08G13760.1">
    <property type="protein sequence ID" value="LPERR08G13760.1"/>
    <property type="gene ID" value="LPERR08G13760"/>
</dbReference>
<dbReference type="InterPro" id="IPR005174">
    <property type="entry name" value="KIB1-4_b-propeller"/>
</dbReference>
<dbReference type="Gene3D" id="1.20.1280.50">
    <property type="match status" value="1"/>
</dbReference>
<dbReference type="STRING" id="77586.A0A0D9X8G3"/>
<dbReference type="PROSITE" id="PS50181">
    <property type="entry name" value="FBOX"/>
    <property type="match status" value="1"/>
</dbReference>
<reference evidence="3" key="2">
    <citation type="submission" date="2013-12" db="EMBL/GenBank/DDBJ databases">
        <authorList>
            <person name="Yu Y."/>
            <person name="Lee S."/>
            <person name="de Baynast K."/>
            <person name="Wissotski M."/>
            <person name="Liu L."/>
            <person name="Talag J."/>
            <person name="Goicoechea J."/>
            <person name="Angelova A."/>
            <person name="Jetty R."/>
            <person name="Kudrna D."/>
            <person name="Golser W."/>
            <person name="Rivera L."/>
            <person name="Zhang J."/>
            <person name="Wing R."/>
        </authorList>
    </citation>
    <scope>NUCLEOTIDE SEQUENCE</scope>
</reference>
<dbReference type="SMART" id="SM00256">
    <property type="entry name" value="FBOX"/>
    <property type="match status" value="1"/>
</dbReference>
<feature type="domain" description="F-box" evidence="1">
    <location>
        <begin position="155"/>
        <end position="204"/>
    </location>
</feature>
<evidence type="ECO:0000313" key="3">
    <source>
        <dbReference type="Proteomes" id="UP000032180"/>
    </source>
</evidence>
<dbReference type="SUPFAM" id="SSF50965">
    <property type="entry name" value="Galactose oxidase, central domain"/>
    <property type="match status" value="1"/>
</dbReference>
<evidence type="ECO:0000313" key="2">
    <source>
        <dbReference type="EnsemblPlants" id="LPERR08G13760.1"/>
    </source>
</evidence>
<sequence>MTASCCCCWTSSLRSVFSYAFLAQRLPRRLYFRHCDTRQNPWGRLGCSDRPRASLWWLPETGFSSPAVGGVTQSNCVYLLWSSCDCERLYKFCLDDNTASFYQILPQPMSACCRAFWSVPTKVQSMELPDLALSNHLILNEGNINANVVQKHISLSQWQDLPIELLELVASNLSLVDRIRFPAVCKSWSDVSNPIEHAKVWPWLMYCSERDNKCKMLDPLHGKQYTLQVESFGIDDDRHILRSSKDGWVIVVIWFCGVTFSSNPTSKDCVFFGILSNLTGDFLDVNVWRFGENEWSEQSFEYQMPFPVARNNPVLFRGEFYCLGRKGNLGVFNPSSNNWRILDKPEPIHDEIKAFDDDHEGAEFCYLVELGGELISVFQRNAEEPPHVFKLDEKKMAWFEIEEIGDAVLFLDFRASFAVASVKDGFGNRIYFPRFTEDGKHALFYDLENKMYQPSYYGLKEPLNCVWVVPNMHLDE</sequence>
<dbReference type="eggNOG" id="ENOG502QWFR">
    <property type="taxonomic scope" value="Eukaryota"/>
</dbReference>
<dbReference type="EnsemblPlants" id="LPERR08G13760.1">
    <property type="protein sequence ID" value="LPERR08G13760.1"/>
    <property type="gene ID" value="LPERR08G13760"/>
</dbReference>
<dbReference type="InterPro" id="IPR036047">
    <property type="entry name" value="F-box-like_dom_sf"/>
</dbReference>
<protein>
    <recommendedName>
        <fullName evidence="1">F-box domain-containing protein</fullName>
    </recommendedName>
</protein>
<reference evidence="2 3" key="1">
    <citation type="submission" date="2012-08" db="EMBL/GenBank/DDBJ databases">
        <title>Oryza genome evolution.</title>
        <authorList>
            <person name="Wing R.A."/>
        </authorList>
    </citation>
    <scope>NUCLEOTIDE SEQUENCE</scope>
</reference>
<reference evidence="2" key="3">
    <citation type="submission" date="2015-04" db="UniProtKB">
        <authorList>
            <consortium name="EnsemblPlants"/>
        </authorList>
    </citation>
    <scope>IDENTIFICATION</scope>
</reference>
<organism evidence="2 3">
    <name type="scientific">Leersia perrieri</name>
    <dbReference type="NCBI Taxonomy" id="77586"/>
    <lineage>
        <taxon>Eukaryota</taxon>
        <taxon>Viridiplantae</taxon>
        <taxon>Streptophyta</taxon>
        <taxon>Embryophyta</taxon>
        <taxon>Tracheophyta</taxon>
        <taxon>Spermatophyta</taxon>
        <taxon>Magnoliopsida</taxon>
        <taxon>Liliopsida</taxon>
        <taxon>Poales</taxon>
        <taxon>Poaceae</taxon>
        <taxon>BOP clade</taxon>
        <taxon>Oryzoideae</taxon>
        <taxon>Oryzeae</taxon>
        <taxon>Oryzinae</taxon>
        <taxon>Leersia</taxon>
    </lineage>
</organism>
<dbReference type="Pfam" id="PF00646">
    <property type="entry name" value="F-box"/>
    <property type="match status" value="1"/>
</dbReference>
<accession>A0A0D9X8G3</accession>
<dbReference type="SUPFAM" id="SSF81383">
    <property type="entry name" value="F-box domain"/>
    <property type="match status" value="1"/>
</dbReference>
<dbReference type="Proteomes" id="UP000032180">
    <property type="component" value="Chromosome 8"/>
</dbReference>
<dbReference type="InterPro" id="IPR001810">
    <property type="entry name" value="F-box_dom"/>
</dbReference>
<dbReference type="PANTHER" id="PTHR33127">
    <property type="entry name" value="TRANSMEMBRANE PROTEIN"/>
    <property type="match status" value="1"/>
</dbReference>
<dbReference type="AlphaFoldDB" id="A0A0D9X8G3"/>
<proteinExistence type="predicted"/>
<keyword evidence="3" id="KW-1185">Reference proteome</keyword>
<dbReference type="CDD" id="cd09917">
    <property type="entry name" value="F-box_SF"/>
    <property type="match status" value="1"/>
</dbReference>
<name>A0A0D9X8G3_9ORYZ</name>
<dbReference type="PANTHER" id="PTHR33127:SF97">
    <property type="entry name" value="OS08G0448300 PROTEIN"/>
    <property type="match status" value="1"/>
</dbReference>